<dbReference type="EMBL" id="LUGG01000003">
    <property type="protein sequence ID" value="OBZ76031.1"/>
    <property type="molecule type" value="Genomic_DNA"/>
</dbReference>
<dbReference type="OrthoDB" id="3194584at2759"/>
<evidence type="ECO:0000313" key="3">
    <source>
        <dbReference type="Proteomes" id="UP000092993"/>
    </source>
</evidence>
<feature type="region of interest" description="Disordered" evidence="1">
    <location>
        <begin position="316"/>
        <end position="375"/>
    </location>
</feature>
<feature type="region of interest" description="Disordered" evidence="1">
    <location>
        <begin position="227"/>
        <end position="249"/>
    </location>
</feature>
<organism evidence="2 3">
    <name type="scientific">Grifola frondosa</name>
    <name type="common">Maitake</name>
    <name type="synonym">Polyporus frondosus</name>
    <dbReference type="NCBI Taxonomy" id="5627"/>
    <lineage>
        <taxon>Eukaryota</taxon>
        <taxon>Fungi</taxon>
        <taxon>Dikarya</taxon>
        <taxon>Basidiomycota</taxon>
        <taxon>Agaricomycotina</taxon>
        <taxon>Agaricomycetes</taxon>
        <taxon>Polyporales</taxon>
        <taxon>Grifolaceae</taxon>
        <taxon>Grifola</taxon>
    </lineage>
</organism>
<evidence type="ECO:0000313" key="2">
    <source>
        <dbReference type="EMBL" id="OBZ76031.1"/>
    </source>
</evidence>
<dbReference type="STRING" id="5627.A0A1C7MGJ0"/>
<dbReference type="Proteomes" id="UP000092993">
    <property type="component" value="Unassembled WGS sequence"/>
</dbReference>
<protein>
    <submittedName>
        <fullName evidence="2">Uncharacterized protein</fullName>
    </submittedName>
</protein>
<feature type="region of interest" description="Disordered" evidence="1">
    <location>
        <begin position="172"/>
        <end position="214"/>
    </location>
</feature>
<dbReference type="AlphaFoldDB" id="A0A1C7MGJ0"/>
<gene>
    <name evidence="2" type="ORF">A0H81_03083</name>
</gene>
<feature type="compositionally biased region" description="Basic and acidic residues" evidence="1">
    <location>
        <begin position="330"/>
        <end position="355"/>
    </location>
</feature>
<comment type="caution">
    <text evidence="2">The sequence shown here is derived from an EMBL/GenBank/DDBJ whole genome shotgun (WGS) entry which is preliminary data.</text>
</comment>
<proteinExistence type="predicted"/>
<evidence type="ECO:0000256" key="1">
    <source>
        <dbReference type="SAM" id="MobiDB-lite"/>
    </source>
</evidence>
<accession>A0A1C7MGJ0</accession>
<reference evidence="2 3" key="1">
    <citation type="submission" date="2016-03" db="EMBL/GenBank/DDBJ databases">
        <title>Whole genome sequencing of Grifola frondosa 9006-11.</title>
        <authorList>
            <person name="Min B."/>
            <person name="Park H."/>
            <person name="Kim J.-G."/>
            <person name="Cho H."/>
            <person name="Oh Y.-L."/>
            <person name="Kong W.-S."/>
            <person name="Choi I.-G."/>
        </authorList>
    </citation>
    <scope>NUCLEOTIDE SEQUENCE [LARGE SCALE GENOMIC DNA]</scope>
    <source>
        <strain evidence="2 3">9006-11</strain>
    </source>
</reference>
<name>A0A1C7MGJ0_GRIFR</name>
<sequence>MPSTFEDIAHATASADHLSKQHSHQPFDVEAIALAYLAGMKRINANGVTGPPLVGRSSSAAAATNARGQSEDNIFAESFADDKVIAQTIVKGRGGGQTVREALEALHGVKNRSAQWWKDYYMEYSESINDLVARTAKYAQAASAPAPASLSAAVQGLEPFNVTTSAVISEPTLAKHHRDSHRRDIPAQRTEGSGTCDKLDVDDSVSGTGVPSMANEKLSASAPSLYLSLDIPSRPPTPPTKVEKTGPGNKFTEDDKEFFVKLILWELSRDSSLTRSKLMRLAAEKTPHHPYGSWTKFCSKGEPRLQLDYVLAAAQAGKLRRTRSTVPHQIKVEGSEHPRSTEDRKPPVSEKDKKPAPRSFAPQPMGSSGQAGSMAWKDQKMEIHPQTRTWQASKSTYVIAPHKGMNALPKPSTRSSQYGPNIGGPKATSSKSRLSSEVIDISTDEEDVVLEVKKRRRTRK</sequence>
<feature type="region of interest" description="Disordered" evidence="1">
    <location>
        <begin position="403"/>
        <end position="437"/>
    </location>
</feature>
<keyword evidence="3" id="KW-1185">Reference proteome</keyword>